<gene>
    <name evidence="2" type="ORF">BBC27_04890</name>
</gene>
<evidence type="ECO:0000313" key="2">
    <source>
        <dbReference type="EMBL" id="OCB01276.1"/>
    </source>
</evidence>
<proteinExistence type="predicted"/>
<accession>A0A1B9BU96</accession>
<evidence type="ECO:0000256" key="1">
    <source>
        <dbReference type="SAM" id="MobiDB-lite"/>
    </source>
</evidence>
<protein>
    <submittedName>
        <fullName evidence="2">Uncharacterized protein</fullName>
    </submittedName>
</protein>
<sequence>MQEIKDDPSLEKMVDTAYRQGKDRAKQDRKVQLEQDCKSLRNAAHQLGRRAEKAGSNAVKQAEMQREFGALVQRGVGLGVDEKALSQSLQRGRVAYREEQQEHRYSSPGGGMRR</sequence>
<feature type="region of interest" description="Disordered" evidence="1">
    <location>
        <begin position="1"/>
        <end position="29"/>
    </location>
</feature>
<name>A0A1B9BU96_9PROT</name>
<dbReference type="EMBL" id="MASQ01000181">
    <property type="protein sequence ID" value="OCB01276.1"/>
    <property type="molecule type" value="Genomic_DNA"/>
</dbReference>
<feature type="compositionally biased region" description="Basic and acidic residues" evidence="1">
    <location>
        <begin position="95"/>
        <end position="105"/>
    </location>
</feature>
<evidence type="ECO:0000313" key="3">
    <source>
        <dbReference type="Proteomes" id="UP000093129"/>
    </source>
</evidence>
<dbReference type="Proteomes" id="UP000093129">
    <property type="component" value="Unassembled WGS sequence"/>
</dbReference>
<dbReference type="AlphaFoldDB" id="A0A1B9BU96"/>
<reference evidence="2 3" key="1">
    <citation type="submission" date="2016-07" db="EMBL/GenBank/DDBJ databases">
        <title>Draft genome of a psychrotolerant acidophile Acidithiobacillus ferrivorans strain YL15.</title>
        <authorList>
            <person name="Peng T."/>
            <person name="Ma L."/>
            <person name="Nan M."/>
            <person name="An N."/>
            <person name="Wang M."/>
            <person name="Qiu G."/>
            <person name="Zeng W."/>
        </authorList>
    </citation>
    <scope>NUCLEOTIDE SEQUENCE [LARGE SCALE GENOMIC DNA]</scope>
    <source>
        <strain evidence="2 3">YL15</strain>
    </source>
</reference>
<organism evidence="2 3">
    <name type="scientific">Acidithiobacillus ferrivorans</name>
    <dbReference type="NCBI Taxonomy" id="160808"/>
    <lineage>
        <taxon>Bacteria</taxon>
        <taxon>Pseudomonadati</taxon>
        <taxon>Pseudomonadota</taxon>
        <taxon>Acidithiobacillia</taxon>
        <taxon>Acidithiobacillales</taxon>
        <taxon>Acidithiobacillaceae</taxon>
        <taxon>Acidithiobacillus</taxon>
    </lineage>
</organism>
<feature type="region of interest" description="Disordered" evidence="1">
    <location>
        <begin position="90"/>
        <end position="114"/>
    </location>
</feature>
<comment type="caution">
    <text evidence="2">The sequence shown here is derived from an EMBL/GenBank/DDBJ whole genome shotgun (WGS) entry which is preliminary data.</text>
</comment>